<dbReference type="EMBL" id="LCGS01000007">
    <property type="protein sequence ID" value="KKT19616.1"/>
    <property type="molecule type" value="Genomic_DNA"/>
</dbReference>
<dbReference type="Gene3D" id="1.10.10.10">
    <property type="entry name" value="Winged helix-like DNA-binding domain superfamily/Winged helix DNA-binding domain"/>
    <property type="match status" value="1"/>
</dbReference>
<dbReference type="Proteomes" id="UP000034751">
    <property type="component" value="Unassembled WGS sequence"/>
</dbReference>
<dbReference type="InterPro" id="IPR007627">
    <property type="entry name" value="RNA_pol_sigma70_r2"/>
</dbReference>
<organism evidence="2 3">
    <name type="scientific">Candidatus Nomurabacteria bacterium GW2011_GWB1_43_7</name>
    <dbReference type="NCBI Taxonomy" id="1618747"/>
    <lineage>
        <taxon>Bacteria</taxon>
        <taxon>Candidatus Nomuraibacteriota</taxon>
    </lineage>
</organism>
<dbReference type="InterPro" id="IPR014284">
    <property type="entry name" value="RNA_pol_sigma-70_dom"/>
</dbReference>
<dbReference type="GO" id="GO:0003700">
    <property type="term" value="F:DNA-binding transcription factor activity"/>
    <property type="evidence" value="ECO:0007669"/>
    <property type="project" value="InterPro"/>
</dbReference>
<dbReference type="SUPFAM" id="SSF88946">
    <property type="entry name" value="Sigma2 domain of RNA polymerase sigma factors"/>
    <property type="match status" value="1"/>
</dbReference>
<gene>
    <name evidence="2" type="ORF">UW02_C0007G0025</name>
</gene>
<dbReference type="Gene3D" id="1.10.1740.10">
    <property type="match status" value="1"/>
</dbReference>
<dbReference type="InterPro" id="IPR036388">
    <property type="entry name" value="WH-like_DNA-bd_sf"/>
</dbReference>
<evidence type="ECO:0000313" key="2">
    <source>
        <dbReference type="EMBL" id="KKT19616.1"/>
    </source>
</evidence>
<evidence type="ECO:0000313" key="3">
    <source>
        <dbReference type="Proteomes" id="UP000034751"/>
    </source>
</evidence>
<protein>
    <recommendedName>
        <fullName evidence="1">RNA polymerase sigma-70 region 2 domain-containing protein</fullName>
    </recommendedName>
</protein>
<evidence type="ECO:0000259" key="1">
    <source>
        <dbReference type="Pfam" id="PF04542"/>
    </source>
</evidence>
<name>A0A0G1FB91_9BACT</name>
<feature type="domain" description="RNA polymerase sigma-70 region 2" evidence="1">
    <location>
        <begin position="51"/>
        <end position="89"/>
    </location>
</feature>
<dbReference type="STRING" id="1618747.UW02_C0007G0025"/>
<dbReference type="NCBIfam" id="TIGR02937">
    <property type="entry name" value="sigma70-ECF"/>
    <property type="match status" value="1"/>
</dbReference>
<dbReference type="InterPro" id="IPR013325">
    <property type="entry name" value="RNA_pol_sigma_r2"/>
</dbReference>
<dbReference type="Pfam" id="PF04542">
    <property type="entry name" value="Sigma70_r2"/>
    <property type="match status" value="1"/>
</dbReference>
<dbReference type="AlphaFoldDB" id="A0A0G1FB91"/>
<proteinExistence type="predicted"/>
<comment type="caution">
    <text evidence="2">The sequence shown here is derived from an EMBL/GenBank/DDBJ whole genome shotgun (WGS) entry which is preliminary data.</text>
</comment>
<accession>A0A0G1FB91</accession>
<dbReference type="GO" id="GO:0006352">
    <property type="term" value="P:DNA-templated transcription initiation"/>
    <property type="evidence" value="ECO:0007669"/>
    <property type="project" value="InterPro"/>
</dbReference>
<reference evidence="2 3" key="1">
    <citation type="journal article" date="2015" name="Nature">
        <title>rRNA introns, odd ribosomes, and small enigmatic genomes across a large radiation of phyla.</title>
        <authorList>
            <person name="Brown C.T."/>
            <person name="Hug L.A."/>
            <person name="Thomas B.C."/>
            <person name="Sharon I."/>
            <person name="Castelle C.J."/>
            <person name="Singh A."/>
            <person name="Wilkins M.J."/>
            <person name="Williams K.H."/>
            <person name="Banfield J.F."/>
        </authorList>
    </citation>
    <scope>NUCLEOTIDE SEQUENCE [LARGE SCALE GENOMIC DNA]</scope>
</reference>
<sequence length="184" mass="21095">MSHEDAPTKRNVGPIPERGVLEAKVATLRNIVVRDCYETAEKLHMPDAMNRAEDFAQEAMMIALTKLDQYPDSGMTFPTWVKKIAINLVEGAAARKENRVTDQGEWDPNDTIGESHEWRSIHKVDGEEMFAILEGEDARIADLLFRQGLNWQEAAAAMNLKTDTFKNKLYRLTKKIREKFPDYR</sequence>